<dbReference type="SUPFAM" id="SSF46992">
    <property type="entry name" value="Ribosomal protein S20"/>
    <property type="match status" value="1"/>
</dbReference>
<dbReference type="OrthoDB" id="289707at2"/>
<reference evidence="9 10" key="1">
    <citation type="submission" date="2018-07" db="EMBL/GenBank/DDBJ databases">
        <title>Comparative genomes isolates from brazilian mangrove.</title>
        <authorList>
            <person name="De Araujo J.E."/>
            <person name="Taketani R.G."/>
            <person name="Silva M.C.P."/>
            <person name="Lourenco M.V."/>
            <person name="Oliveira V.M."/>
            <person name="Andreote F.D."/>
        </authorList>
    </citation>
    <scope>NUCLEOTIDE SEQUENCE [LARGE SCALE GENOMIC DNA]</scope>
    <source>
        <strain evidence="9 10">HEX PRIS-MGV</strain>
    </source>
</reference>
<keyword evidence="4 8" id="KW-0694">RNA-binding</keyword>
<evidence type="ECO:0000256" key="5">
    <source>
        <dbReference type="ARBA" id="ARBA00022980"/>
    </source>
</evidence>
<keyword evidence="3 8" id="KW-0699">rRNA-binding</keyword>
<keyword evidence="5 8" id="KW-0689">Ribosomal protein</keyword>
<evidence type="ECO:0000256" key="3">
    <source>
        <dbReference type="ARBA" id="ARBA00022730"/>
    </source>
</evidence>
<evidence type="ECO:0000256" key="6">
    <source>
        <dbReference type="ARBA" id="ARBA00023274"/>
    </source>
</evidence>
<dbReference type="GO" id="GO:0005829">
    <property type="term" value="C:cytosol"/>
    <property type="evidence" value="ECO:0007669"/>
    <property type="project" value="TreeGrafter"/>
</dbReference>
<proteinExistence type="inferred from homology"/>
<sequence length="92" mass="10427">MPNTKSAKKRLRQNVVRRTHNRAVKSSLRSSIRKVREAVSAADFEKAEEQFRATVKKLDKAGAKRVLHPKTTARLKSRLSHHIKTAKQKASA</sequence>
<evidence type="ECO:0000256" key="4">
    <source>
        <dbReference type="ARBA" id="ARBA00022884"/>
    </source>
</evidence>
<comment type="similarity">
    <text evidence="2 8">Belongs to the bacterial ribosomal protein bS20 family.</text>
</comment>
<dbReference type="GO" id="GO:0006412">
    <property type="term" value="P:translation"/>
    <property type="evidence" value="ECO:0007669"/>
    <property type="project" value="UniProtKB-UniRule"/>
</dbReference>
<dbReference type="NCBIfam" id="TIGR00029">
    <property type="entry name" value="S20"/>
    <property type="match status" value="1"/>
</dbReference>
<dbReference type="RefSeq" id="WP_114372002.1">
    <property type="nucleotide sequence ID" value="NZ_QPEX01000045.1"/>
</dbReference>
<dbReference type="Proteomes" id="UP000253562">
    <property type="component" value="Unassembled WGS sequence"/>
</dbReference>
<dbReference type="GO" id="GO:0015935">
    <property type="term" value="C:small ribosomal subunit"/>
    <property type="evidence" value="ECO:0007669"/>
    <property type="project" value="TreeGrafter"/>
</dbReference>
<name>A0A368KK44_9BACT</name>
<evidence type="ECO:0000256" key="2">
    <source>
        <dbReference type="ARBA" id="ARBA00007634"/>
    </source>
</evidence>
<comment type="function">
    <text evidence="1 8">Binds directly to 16S ribosomal RNA.</text>
</comment>
<dbReference type="HAMAP" id="MF_00500">
    <property type="entry name" value="Ribosomal_bS20"/>
    <property type="match status" value="1"/>
</dbReference>
<dbReference type="GO" id="GO:0003735">
    <property type="term" value="F:structural constituent of ribosome"/>
    <property type="evidence" value="ECO:0007669"/>
    <property type="project" value="InterPro"/>
</dbReference>
<dbReference type="GO" id="GO:0070181">
    <property type="term" value="F:small ribosomal subunit rRNA binding"/>
    <property type="evidence" value="ECO:0007669"/>
    <property type="project" value="TreeGrafter"/>
</dbReference>
<dbReference type="Pfam" id="PF01649">
    <property type="entry name" value="Ribosomal_S20p"/>
    <property type="match status" value="1"/>
</dbReference>
<evidence type="ECO:0000256" key="8">
    <source>
        <dbReference type="HAMAP-Rule" id="MF_00500"/>
    </source>
</evidence>
<organism evidence="9 10">
    <name type="scientific">Bremerella cremea</name>
    <dbReference type="NCBI Taxonomy" id="1031537"/>
    <lineage>
        <taxon>Bacteria</taxon>
        <taxon>Pseudomonadati</taxon>
        <taxon>Planctomycetota</taxon>
        <taxon>Planctomycetia</taxon>
        <taxon>Pirellulales</taxon>
        <taxon>Pirellulaceae</taxon>
        <taxon>Bremerella</taxon>
    </lineage>
</organism>
<dbReference type="InterPro" id="IPR036510">
    <property type="entry name" value="Ribosomal_bS20_sf"/>
</dbReference>
<keyword evidence="6 8" id="KW-0687">Ribonucleoprotein</keyword>
<dbReference type="AlphaFoldDB" id="A0A368KK44"/>
<dbReference type="InterPro" id="IPR002583">
    <property type="entry name" value="Ribosomal_bS20"/>
</dbReference>
<accession>A0A368KK44</accession>
<protein>
    <recommendedName>
        <fullName evidence="7 8">Small ribosomal subunit protein bS20</fullName>
    </recommendedName>
</protein>
<evidence type="ECO:0000313" key="9">
    <source>
        <dbReference type="EMBL" id="RCS41129.1"/>
    </source>
</evidence>
<gene>
    <name evidence="8" type="primary">rpsT</name>
    <name evidence="9" type="ORF">DTL42_21370</name>
</gene>
<dbReference type="PANTHER" id="PTHR33398:SF1">
    <property type="entry name" value="SMALL RIBOSOMAL SUBUNIT PROTEIN BS20C"/>
    <property type="match status" value="1"/>
</dbReference>
<evidence type="ECO:0000313" key="10">
    <source>
        <dbReference type="Proteomes" id="UP000253562"/>
    </source>
</evidence>
<evidence type="ECO:0000256" key="7">
    <source>
        <dbReference type="ARBA" id="ARBA00035136"/>
    </source>
</evidence>
<dbReference type="EMBL" id="QPEX01000045">
    <property type="protein sequence ID" value="RCS41129.1"/>
    <property type="molecule type" value="Genomic_DNA"/>
</dbReference>
<evidence type="ECO:0000256" key="1">
    <source>
        <dbReference type="ARBA" id="ARBA00003134"/>
    </source>
</evidence>
<dbReference type="PANTHER" id="PTHR33398">
    <property type="entry name" value="30S RIBOSOMAL PROTEIN S20"/>
    <property type="match status" value="1"/>
</dbReference>
<dbReference type="Gene3D" id="1.20.58.110">
    <property type="entry name" value="Ribosomal protein S20"/>
    <property type="match status" value="1"/>
</dbReference>
<dbReference type="FunFam" id="1.20.58.110:FF:000001">
    <property type="entry name" value="30S ribosomal protein S20"/>
    <property type="match status" value="1"/>
</dbReference>
<comment type="caution">
    <text evidence="9">The sequence shown here is derived from an EMBL/GenBank/DDBJ whole genome shotgun (WGS) entry which is preliminary data.</text>
</comment>